<name>A0A0D0AFB3_9AGAM</name>
<proteinExistence type="predicted"/>
<keyword evidence="2" id="KW-1185">Reference proteome</keyword>
<protein>
    <submittedName>
        <fullName evidence="1">Unplaced genomic scaffold CY34scaffold_954, whole genome shotgun sequence</fullName>
    </submittedName>
</protein>
<dbReference type="AlphaFoldDB" id="A0A0D0AFB3"/>
<dbReference type="OrthoDB" id="2688366at2759"/>
<feature type="non-terminal residue" evidence="1">
    <location>
        <position position="92"/>
    </location>
</feature>
<dbReference type="HOGENOM" id="CLU_188063_0_0_1"/>
<reference evidence="1 2" key="1">
    <citation type="submission" date="2014-04" db="EMBL/GenBank/DDBJ databases">
        <authorList>
            <consortium name="DOE Joint Genome Institute"/>
            <person name="Kuo A."/>
            <person name="Ruytinx J."/>
            <person name="Rineau F."/>
            <person name="Colpaert J."/>
            <person name="Kohler A."/>
            <person name="Nagy L.G."/>
            <person name="Floudas D."/>
            <person name="Copeland A."/>
            <person name="Barry K.W."/>
            <person name="Cichocki N."/>
            <person name="Veneault-Fourrey C."/>
            <person name="LaButti K."/>
            <person name="Lindquist E.A."/>
            <person name="Lipzen A."/>
            <person name="Lundell T."/>
            <person name="Morin E."/>
            <person name="Murat C."/>
            <person name="Sun H."/>
            <person name="Tunlid A."/>
            <person name="Henrissat B."/>
            <person name="Grigoriev I.V."/>
            <person name="Hibbett D.S."/>
            <person name="Martin F."/>
            <person name="Nordberg H.P."/>
            <person name="Cantor M.N."/>
            <person name="Hua S.X."/>
        </authorList>
    </citation>
    <scope>NUCLEOTIDE SEQUENCE [LARGE SCALE GENOMIC DNA]</scope>
    <source>
        <strain evidence="1 2">UH-Slu-Lm8-n1</strain>
    </source>
</reference>
<evidence type="ECO:0000313" key="1">
    <source>
        <dbReference type="EMBL" id="KIK32892.1"/>
    </source>
</evidence>
<accession>A0A0D0AFB3</accession>
<organism evidence="1 2">
    <name type="scientific">Suillus luteus UH-Slu-Lm8-n1</name>
    <dbReference type="NCBI Taxonomy" id="930992"/>
    <lineage>
        <taxon>Eukaryota</taxon>
        <taxon>Fungi</taxon>
        <taxon>Dikarya</taxon>
        <taxon>Basidiomycota</taxon>
        <taxon>Agaricomycotina</taxon>
        <taxon>Agaricomycetes</taxon>
        <taxon>Agaricomycetidae</taxon>
        <taxon>Boletales</taxon>
        <taxon>Suillineae</taxon>
        <taxon>Suillaceae</taxon>
        <taxon>Suillus</taxon>
    </lineage>
</organism>
<gene>
    <name evidence="1" type="ORF">CY34DRAFT_46459</name>
</gene>
<dbReference type="EMBL" id="KN836085">
    <property type="protein sequence ID" value="KIK32892.1"/>
    <property type="molecule type" value="Genomic_DNA"/>
</dbReference>
<reference evidence="2" key="2">
    <citation type="submission" date="2015-01" db="EMBL/GenBank/DDBJ databases">
        <title>Evolutionary Origins and Diversification of the Mycorrhizal Mutualists.</title>
        <authorList>
            <consortium name="DOE Joint Genome Institute"/>
            <consortium name="Mycorrhizal Genomics Consortium"/>
            <person name="Kohler A."/>
            <person name="Kuo A."/>
            <person name="Nagy L.G."/>
            <person name="Floudas D."/>
            <person name="Copeland A."/>
            <person name="Barry K.W."/>
            <person name="Cichocki N."/>
            <person name="Veneault-Fourrey C."/>
            <person name="LaButti K."/>
            <person name="Lindquist E.A."/>
            <person name="Lipzen A."/>
            <person name="Lundell T."/>
            <person name="Morin E."/>
            <person name="Murat C."/>
            <person name="Riley R."/>
            <person name="Ohm R."/>
            <person name="Sun H."/>
            <person name="Tunlid A."/>
            <person name="Henrissat B."/>
            <person name="Grigoriev I.V."/>
            <person name="Hibbett D.S."/>
            <person name="Martin F."/>
        </authorList>
    </citation>
    <scope>NUCLEOTIDE SEQUENCE [LARGE SCALE GENOMIC DNA]</scope>
    <source>
        <strain evidence="2">UH-Slu-Lm8-n1</strain>
    </source>
</reference>
<dbReference type="InParanoid" id="A0A0D0AFB3"/>
<dbReference type="Proteomes" id="UP000054485">
    <property type="component" value="Unassembled WGS sequence"/>
</dbReference>
<evidence type="ECO:0000313" key="2">
    <source>
        <dbReference type="Proteomes" id="UP000054485"/>
    </source>
</evidence>
<sequence length="92" mass="10199">MGKYDHIVELTGAETYPSWRRAIALALASEGLWNHCSEGIDPNDYEEFQSVMPTPAQAGAPSSAEREAIKDWIKEDAQTKAIIGRRLSPIIQ</sequence>